<dbReference type="Gene3D" id="3.30.420.40">
    <property type="match status" value="1"/>
</dbReference>
<evidence type="ECO:0000256" key="5">
    <source>
        <dbReference type="HAMAP-Rule" id="MF_02033"/>
    </source>
</evidence>
<reference evidence="8 9" key="1">
    <citation type="submission" date="2017-09" db="EMBL/GenBank/DDBJ databases">
        <title>Depth-based differentiation of microbial function through sediment-hosted aquifers and enrichment of novel symbionts in the deep terrestrial subsurface.</title>
        <authorList>
            <person name="Probst A.J."/>
            <person name="Ladd B."/>
            <person name="Jarett J.K."/>
            <person name="Geller-Mcgrath D.E."/>
            <person name="Sieber C.M."/>
            <person name="Emerson J.B."/>
            <person name="Anantharaman K."/>
            <person name="Thomas B.C."/>
            <person name="Malmstrom R."/>
            <person name="Stieglmeier M."/>
            <person name="Klingl A."/>
            <person name="Woyke T."/>
            <person name="Ryan C.M."/>
            <person name="Banfield J.F."/>
        </authorList>
    </citation>
    <scope>NUCLEOTIDE SEQUENCE [LARGE SCALE GENOMIC DNA]</scope>
    <source>
        <strain evidence="8">CG23_combo_of_CG06-09_8_20_14_all_49_15</strain>
    </source>
</reference>
<evidence type="ECO:0000256" key="3">
    <source>
        <dbReference type="ARBA" id="ARBA00023136"/>
    </source>
</evidence>
<dbReference type="HAMAP" id="MF_02033">
    <property type="entry name" value="FtsA"/>
    <property type="match status" value="1"/>
</dbReference>
<comment type="subunit">
    <text evidence="5">Self-interacts. Interacts with FtsZ.</text>
</comment>
<keyword evidence="3 5" id="KW-0472">Membrane</keyword>
<evidence type="ECO:0000256" key="1">
    <source>
        <dbReference type="ARBA" id="ARBA00022475"/>
    </source>
</evidence>
<dbReference type="InterPro" id="IPR020823">
    <property type="entry name" value="Cell_div_FtsA"/>
</dbReference>
<evidence type="ECO:0000256" key="6">
    <source>
        <dbReference type="PIRNR" id="PIRNR003101"/>
    </source>
</evidence>
<dbReference type="AlphaFoldDB" id="A0A2G9ZKJ7"/>
<protein>
    <recommendedName>
        <fullName evidence="5 6">Cell division protein FtsA</fullName>
    </recommendedName>
</protein>
<name>A0A2G9ZKJ7_9BACT</name>
<keyword evidence="1 5" id="KW-1003">Cell membrane</keyword>
<organism evidence="8 9">
    <name type="scientific">Candidatus Falkowbacteria bacterium CG23_combo_of_CG06-09_8_20_14_all_49_15</name>
    <dbReference type="NCBI Taxonomy" id="1974572"/>
    <lineage>
        <taxon>Bacteria</taxon>
        <taxon>Candidatus Falkowiibacteriota</taxon>
    </lineage>
</organism>
<comment type="function">
    <text evidence="5 6">Cell division protein that is involved in the assembly of the Z ring. May serve as a membrane anchor for the Z ring.</text>
</comment>
<dbReference type="InterPro" id="IPR003494">
    <property type="entry name" value="SHS2_FtsA"/>
</dbReference>
<dbReference type="Pfam" id="PF14450">
    <property type="entry name" value="FtsA"/>
    <property type="match status" value="1"/>
</dbReference>
<dbReference type="PANTHER" id="PTHR32432">
    <property type="entry name" value="CELL DIVISION PROTEIN FTSA-RELATED"/>
    <property type="match status" value="1"/>
</dbReference>
<evidence type="ECO:0000256" key="2">
    <source>
        <dbReference type="ARBA" id="ARBA00022618"/>
    </source>
</evidence>
<gene>
    <name evidence="5 8" type="primary">ftsA</name>
    <name evidence="8" type="ORF">COX22_03035</name>
</gene>
<feature type="domain" description="SHS2" evidence="7">
    <location>
        <begin position="6"/>
        <end position="197"/>
    </location>
</feature>
<dbReference type="EMBL" id="PCSD01000072">
    <property type="protein sequence ID" value="PIP33695.1"/>
    <property type="molecule type" value="Genomic_DNA"/>
</dbReference>
<dbReference type="NCBIfam" id="TIGR01174">
    <property type="entry name" value="ftsA"/>
    <property type="match status" value="1"/>
</dbReference>
<sequence length="421" mass="45020">MKENIIAGLDIGSTEIRLVVGQKANDGGGEKLQIIGAVSVPAQGIAKGTVNSIEDVTTAISACLEKAERLVGLPITRVWVGINCPQIKCEKSRGVVAIGKSDGEVNAEDVDRAIEAARALSVPPNYEIIHVIPIRFSIDNQEDIKDPIGMTGVRLEVETLIVQVLSSHVKSLTKAIYRTGLDIEDLILSPLAAAEAVLDSKQKELGAALINIGLSTTSLAVFEEGELLHTAVLPIGSEHVTADVAIGLRCPLTLAEKIKIESGSAWPAKFGKKDEIDLSALDAEKNSAEEPRFVSRKFVAEIIEARVEEIFSKIDQEFKKIERSGMLPAGALLIGGGVKLSDITEVAKRELRLPASIGVNRVTPTIIDKVNDPQFLTALGLVIWGNSAILADADSRGRFNVTSTAKKSVASIKKWLSSFMP</sequence>
<dbReference type="PANTHER" id="PTHR32432:SF4">
    <property type="entry name" value="CELL DIVISION PROTEIN FTSA"/>
    <property type="match status" value="1"/>
</dbReference>
<dbReference type="Pfam" id="PF02491">
    <property type="entry name" value="SHS2_FTSA"/>
    <property type="match status" value="1"/>
</dbReference>
<comment type="subcellular location">
    <subcellularLocation>
        <location evidence="5">Cell membrane</location>
        <topology evidence="5">Peripheral membrane protein</topology>
        <orientation evidence="5">Cytoplasmic side</orientation>
    </subcellularLocation>
    <text evidence="5">Localizes to the Z ring in an FtsZ-dependent manner. Targeted to the membrane through a conserved C-terminal amphipathic helix.</text>
</comment>
<evidence type="ECO:0000256" key="4">
    <source>
        <dbReference type="ARBA" id="ARBA00023306"/>
    </source>
</evidence>
<evidence type="ECO:0000259" key="7">
    <source>
        <dbReference type="SMART" id="SM00842"/>
    </source>
</evidence>
<comment type="similarity">
    <text evidence="5 6">Belongs to the FtsA/MreB family.</text>
</comment>
<dbReference type="InterPro" id="IPR050696">
    <property type="entry name" value="FtsA/MreB"/>
</dbReference>
<dbReference type="GO" id="GO:0043093">
    <property type="term" value="P:FtsZ-dependent cytokinesis"/>
    <property type="evidence" value="ECO:0007669"/>
    <property type="project" value="UniProtKB-UniRule"/>
</dbReference>
<dbReference type="Gene3D" id="3.30.1490.110">
    <property type="match status" value="1"/>
</dbReference>
<keyword evidence="4 5" id="KW-0131">Cell cycle</keyword>
<keyword evidence="2 5" id="KW-0132">Cell division</keyword>
<dbReference type="SUPFAM" id="SSF53067">
    <property type="entry name" value="Actin-like ATPase domain"/>
    <property type="match status" value="2"/>
</dbReference>
<dbReference type="SMART" id="SM00842">
    <property type="entry name" value="FtsA"/>
    <property type="match status" value="1"/>
</dbReference>
<dbReference type="PIRSF" id="PIRSF003101">
    <property type="entry name" value="FtsA"/>
    <property type="match status" value="1"/>
</dbReference>
<dbReference type="CDD" id="cd24048">
    <property type="entry name" value="ASKHA_NBD_FtsA"/>
    <property type="match status" value="1"/>
</dbReference>
<proteinExistence type="inferred from homology"/>
<evidence type="ECO:0000313" key="8">
    <source>
        <dbReference type="EMBL" id="PIP33695.1"/>
    </source>
</evidence>
<dbReference type="InterPro" id="IPR043129">
    <property type="entry name" value="ATPase_NBD"/>
</dbReference>
<comment type="caution">
    <text evidence="8">The sequence shown here is derived from an EMBL/GenBank/DDBJ whole genome shotgun (WGS) entry which is preliminary data.</text>
</comment>
<accession>A0A2G9ZKJ7</accession>
<dbReference type="GO" id="GO:0009898">
    <property type="term" value="C:cytoplasmic side of plasma membrane"/>
    <property type="evidence" value="ECO:0007669"/>
    <property type="project" value="UniProtKB-UniRule"/>
</dbReference>
<dbReference type="Proteomes" id="UP000230729">
    <property type="component" value="Unassembled WGS sequence"/>
</dbReference>
<evidence type="ECO:0000313" key="9">
    <source>
        <dbReference type="Proteomes" id="UP000230729"/>
    </source>
</evidence>
<dbReference type="GO" id="GO:0032153">
    <property type="term" value="C:cell division site"/>
    <property type="evidence" value="ECO:0007669"/>
    <property type="project" value="UniProtKB-UniRule"/>
</dbReference>